<feature type="transmembrane region" description="Helical" evidence="6">
    <location>
        <begin position="122"/>
        <end position="141"/>
    </location>
</feature>
<comment type="subcellular location">
    <subcellularLocation>
        <location evidence="1">Cell membrane</location>
        <topology evidence="1">Multi-pass membrane protein</topology>
    </subcellularLocation>
</comment>
<dbReference type="GO" id="GO:0005886">
    <property type="term" value="C:plasma membrane"/>
    <property type="evidence" value="ECO:0007669"/>
    <property type="project" value="UniProtKB-SubCell"/>
</dbReference>
<evidence type="ECO:0000256" key="1">
    <source>
        <dbReference type="ARBA" id="ARBA00004651"/>
    </source>
</evidence>
<dbReference type="AlphaFoldDB" id="A0A0S6VSM2"/>
<sequence length="330" mass="35318">MKQARLTVAMFKDPKFILLGILIGFTVIFSILSPSFFQVENFYNMFKQSAMIIITASGATLLMMTGNFDLSTGSNLAFASMLYTLLATHGVPMFLSAIAGLLCGVCFGIINGTLIVRYNLPPFIATLGMMYVGRGLTLIACDGKSIRTNIPEHFDFLAHGTVFGVPLAVLFIIAFAVIFWFVQTRTLLGKYALAIGGNKNAAFFSGINAGAVIFWLYIIVGILAAFSGLMTASRIGAGDPRSGESFFFDVIVAILLGGTSLKGGKGTVAGTLLGALVVTVLGNGLDMVNVLPFWQQVLKGVILVLAVLMNEKLFSRDHKKVLVPRAVTTT</sequence>
<protein>
    <submittedName>
        <fullName evidence="7">Inner-membrane translocator</fullName>
    </submittedName>
</protein>
<evidence type="ECO:0000256" key="3">
    <source>
        <dbReference type="ARBA" id="ARBA00022692"/>
    </source>
</evidence>
<keyword evidence="5 6" id="KW-0472">Membrane</keyword>
<keyword evidence="4 6" id="KW-1133">Transmembrane helix</keyword>
<reference evidence="7" key="1">
    <citation type="journal article" date="2015" name="PeerJ">
        <title>First genomic representation of candidate bacterial phylum KSB3 points to enhanced environmental sensing as a trigger of wastewater bulking.</title>
        <authorList>
            <person name="Sekiguchi Y."/>
            <person name="Ohashi A."/>
            <person name="Parks D.H."/>
            <person name="Yamauchi T."/>
            <person name="Tyson G.W."/>
            <person name="Hugenholtz P."/>
        </authorList>
    </citation>
    <scope>NUCLEOTIDE SEQUENCE [LARGE SCALE GENOMIC DNA]</scope>
</reference>
<feature type="transmembrane region" description="Helical" evidence="6">
    <location>
        <begin position="202"/>
        <end position="226"/>
    </location>
</feature>
<feature type="transmembrane region" description="Helical" evidence="6">
    <location>
        <begin position="16"/>
        <end position="37"/>
    </location>
</feature>
<dbReference type="CDD" id="cd06579">
    <property type="entry name" value="TM_PBP1_transp_AraH_like"/>
    <property type="match status" value="1"/>
</dbReference>
<dbReference type="PANTHER" id="PTHR32196:SF72">
    <property type="entry name" value="RIBOSE IMPORT PERMEASE PROTEIN RBSC"/>
    <property type="match status" value="1"/>
</dbReference>
<accession>A0A0S6VSM2</accession>
<evidence type="ECO:0000313" key="8">
    <source>
        <dbReference type="Proteomes" id="UP000030700"/>
    </source>
</evidence>
<organism evidence="7">
    <name type="scientific">Candidatus Moduliflexus flocculans</name>
    <dbReference type="NCBI Taxonomy" id="1499966"/>
    <lineage>
        <taxon>Bacteria</taxon>
        <taxon>Candidatus Moduliflexota</taxon>
        <taxon>Candidatus Moduliflexia</taxon>
        <taxon>Candidatus Moduliflexales</taxon>
        <taxon>Candidatus Moduliflexaceae</taxon>
    </lineage>
</organism>
<keyword evidence="2" id="KW-1003">Cell membrane</keyword>
<feature type="transmembrane region" description="Helical" evidence="6">
    <location>
        <begin position="49"/>
        <end position="70"/>
    </location>
</feature>
<dbReference type="PANTHER" id="PTHR32196">
    <property type="entry name" value="ABC TRANSPORTER PERMEASE PROTEIN YPHD-RELATED-RELATED"/>
    <property type="match status" value="1"/>
</dbReference>
<evidence type="ECO:0000256" key="5">
    <source>
        <dbReference type="ARBA" id="ARBA00023136"/>
    </source>
</evidence>
<keyword evidence="8" id="KW-1185">Reference proteome</keyword>
<dbReference type="GO" id="GO:0022857">
    <property type="term" value="F:transmembrane transporter activity"/>
    <property type="evidence" value="ECO:0007669"/>
    <property type="project" value="InterPro"/>
</dbReference>
<dbReference type="EMBL" id="DF820456">
    <property type="protein sequence ID" value="GAK50461.1"/>
    <property type="molecule type" value="Genomic_DNA"/>
</dbReference>
<dbReference type="HOGENOM" id="CLU_028880_2_2_0"/>
<dbReference type="Pfam" id="PF02653">
    <property type="entry name" value="BPD_transp_2"/>
    <property type="match status" value="1"/>
</dbReference>
<evidence type="ECO:0000256" key="6">
    <source>
        <dbReference type="SAM" id="Phobius"/>
    </source>
</evidence>
<name>A0A0S6VSM2_9BACT</name>
<feature type="transmembrane region" description="Helical" evidence="6">
    <location>
        <begin position="162"/>
        <end position="182"/>
    </location>
</feature>
<evidence type="ECO:0000256" key="2">
    <source>
        <dbReference type="ARBA" id="ARBA00022475"/>
    </source>
</evidence>
<evidence type="ECO:0000313" key="7">
    <source>
        <dbReference type="EMBL" id="GAK50461.1"/>
    </source>
</evidence>
<dbReference type="Proteomes" id="UP000030700">
    <property type="component" value="Unassembled WGS sequence"/>
</dbReference>
<keyword evidence="3 6" id="KW-0812">Transmembrane</keyword>
<feature type="transmembrane region" description="Helical" evidence="6">
    <location>
        <begin position="82"/>
        <end position="110"/>
    </location>
</feature>
<dbReference type="STRING" id="1499966.U14_01692"/>
<gene>
    <name evidence="7" type="ORF">U14_01692</name>
</gene>
<proteinExistence type="predicted"/>
<evidence type="ECO:0000256" key="4">
    <source>
        <dbReference type="ARBA" id="ARBA00022989"/>
    </source>
</evidence>
<dbReference type="InterPro" id="IPR001851">
    <property type="entry name" value="ABC_transp_permease"/>
</dbReference>